<dbReference type="EMBL" id="FOGO01000003">
    <property type="protein sequence ID" value="SER63018.1"/>
    <property type="molecule type" value="Genomic_DNA"/>
</dbReference>
<organism evidence="1 2">
    <name type="scientific">Streptomyces qinglanensis</name>
    <dbReference type="NCBI Taxonomy" id="943816"/>
    <lineage>
        <taxon>Bacteria</taxon>
        <taxon>Bacillati</taxon>
        <taxon>Actinomycetota</taxon>
        <taxon>Actinomycetes</taxon>
        <taxon>Kitasatosporales</taxon>
        <taxon>Streptomycetaceae</taxon>
        <taxon>Streptomyces</taxon>
    </lineage>
</organism>
<gene>
    <name evidence="1" type="ORF">SAMN05421870_10367</name>
</gene>
<dbReference type="RefSeq" id="WP_074999359.1">
    <property type="nucleotide sequence ID" value="NZ_FOGO01000003.1"/>
</dbReference>
<proteinExistence type="predicted"/>
<protein>
    <submittedName>
        <fullName evidence="1">Uncharacterized protein</fullName>
    </submittedName>
</protein>
<name>A0A1H9QRE3_9ACTN</name>
<evidence type="ECO:0000313" key="2">
    <source>
        <dbReference type="Proteomes" id="UP000182841"/>
    </source>
</evidence>
<sequence>MLEQALTALATAAGSAVVTAAGTDGWSYLRQTLARWFGAGDGEREQTALERLDQTAAALGAAPPPQAESVRIRQEAAWQTRFEDALEALAPSERERAAHVLRALLEGSFPPGAEAGALFVAGDVDVRADRGSIAAALVHGGASIATPHQPDPPQG</sequence>
<reference evidence="2" key="1">
    <citation type="submission" date="2016-10" db="EMBL/GenBank/DDBJ databases">
        <authorList>
            <person name="Varghese N."/>
            <person name="Submissions S."/>
        </authorList>
    </citation>
    <scope>NUCLEOTIDE SEQUENCE [LARGE SCALE GENOMIC DNA]</scope>
    <source>
        <strain evidence="2">CGMCC 4.6825</strain>
    </source>
</reference>
<keyword evidence="2" id="KW-1185">Reference proteome</keyword>
<dbReference type="AlphaFoldDB" id="A0A1H9QRE3"/>
<accession>A0A1H9QRE3</accession>
<dbReference type="Proteomes" id="UP000182841">
    <property type="component" value="Unassembled WGS sequence"/>
</dbReference>
<evidence type="ECO:0000313" key="1">
    <source>
        <dbReference type="EMBL" id="SER63018.1"/>
    </source>
</evidence>
<dbReference type="OrthoDB" id="3544267at2"/>